<dbReference type="PANTHER" id="PTHR34706">
    <property type="entry name" value="SLR1338 PROTEIN"/>
    <property type="match status" value="1"/>
</dbReference>
<evidence type="ECO:0000256" key="1">
    <source>
        <dbReference type="SAM" id="MobiDB-lite"/>
    </source>
</evidence>
<dbReference type="InterPro" id="IPR036465">
    <property type="entry name" value="vWFA_dom_sf"/>
</dbReference>
<dbReference type="SUPFAM" id="SSF53300">
    <property type="entry name" value="vWA-like"/>
    <property type="match status" value="1"/>
</dbReference>
<dbReference type="PANTHER" id="PTHR34706:SF2">
    <property type="entry name" value="RFEF"/>
    <property type="match status" value="1"/>
</dbReference>
<accession>A0A0E9NR15</accession>
<dbReference type="PROSITE" id="PS50234">
    <property type="entry name" value="VWFA"/>
    <property type="match status" value="1"/>
</dbReference>
<feature type="compositionally biased region" description="Gly residues" evidence="1">
    <location>
        <begin position="117"/>
        <end position="126"/>
    </location>
</feature>
<name>A0A0E9NR15_SAICN</name>
<evidence type="ECO:0000313" key="4">
    <source>
        <dbReference type="Proteomes" id="UP000033140"/>
    </source>
</evidence>
<evidence type="ECO:0000313" key="3">
    <source>
        <dbReference type="EMBL" id="GAO52238.1"/>
    </source>
</evidence>
<gene>
    <name evidence="3" type="ORF">G7K_6320-t1</name>
</gene>
<dbReference type="Gene3D" id="3.40.50.410">
    <property type="entry name" value="von Willebrand factor, type A domain"/>
    <property type="match status" value="1"/>
</dbReference>
<dbReference type="OMA" id="VKHRYAR"/>
<reference evidence="3 4" key="3">
    <citation type="journal article" date="2015" name="Genome Announc.">
        <title>Draft Genome Sequence of the Archiascomycetous Yeast Saitoella complicata.</title>
        <authorList>
            <person name="Yamauchi K."/>
            <person name="Kondo S."/>
            <person name="Hamamoto M."/>
            <person name="Takahashi Y."/>
            <person name="Ogura Y."/>
            <person name="Hayashi T."/>
            <person name="Nishida H."/>
        </authorList>
    </citation>
    <scope>NUCLEOTIDE SEQUENCE [LARGE SCALE GENOMIC DNA]</scope>
    <source>
        <strain evidence="3 4">NRRL Y-17804</strain>
    </source>
</reference>
<dbReference type="EMBL" id="BACD03000063">
    <property type="protein sequence ID" value="GAO52238.1"/>
    <property type="molecule type" value="Genomic_DNA"/>
</dbReference>
<feature type="compositionally biased region" description="Pro residues" evidence="1">
    <location>
        <begin position="84"/>
        <end position="96"/>
    </location>
</feature>
<dbReference type="AlphaFoldDB" id="A0A0E9NR15"/>
<organism evidence="3 4">
    <name type="scientific">Saitoella complicata (strain BCRC 22490 / CBS 7301 / JCM 7358 / NBRC 10748 / NRRL Y-17804)</name>
    <dbReference type="NCBI Taxonomy" id="698492"/>
    <lineage>
        <taxon>Eukaryota</taxon>
        <taxon>Fungi</taxon>
        <taxon>Dikarya</taxon>
        <taxon>Ascomycota</taxon>
        <taxon>Taphrinomycotina</taxon>
        <taxon>Taphrinomycotina incertae sedis</taxon>
        <taxon>Saitoella</taxon>
    </lineage>
</organism>
<feature type="compositionally biased region" description="Gly residues" evidence="1">
    <location>
        <begin position="177"/>
        <end position="189"/>
    </location>
</feature>
<keyword evidence="4" id="KW-1185">Reference proteome</keyword>
<dbReference type="STRING" id="698492.A0A0E9NR15"/>
<reference evidence="3 4" key="1">
    <citation type="journal article" date="2011" name="J. Gen. Appl. Microbiol.">
        <title>Draft genome sequencing of the enigmatic yeast Saitoella complicata.</title>
        <authorList>
            <person name="Nishida H."/>
            <person name="Hamamoto M."/>
            <person name="Sugiyama J."/>
        </authorList>
    </citation>
    <scope>NUCLEOTIDE SEQUENCE [LARGE SCALE GENOMIC DNA]</scope>
    <source>
        <strain evidence="3 4">NRRL Y-17804</strain>
    </source>
</reference>
<protein>
    <recommendedName>
        <fullName evidence="2">VWFA domain-containing protein</fullName>
    </recommendedName>
</protein>
<sequence length="478" mass="51390">MSTGPTTAIPIKLSEPLDPSIKMGLASKLALLQGGMNALNPQKPPAQQVHVHVNTAPAPGYGQPPQQQSPYGAPQQGYGQQQPQQPPYGQQPPPPNYGSRPQQPAAGGAAAGYYGAQQGGQQGGYGQPPQQQYGQQQQHGYGQPSYGAPHTQQQQPPYGQQHQQPGYGAPPQPYGQQPGGYGGAPGGGDPALVNAIRSTLEHTIQDQRLQAFYPPSPQTGHQLSQLASRAAGRLPELIAKWRIPRELGVDLCKLALFDVVLFVDDSGSMAFEENGERIDDLKLILSRVAFATSLFDDDGISVRFFNSNVHGDRITSEQQATQLVSQINFTGLTPLGTQLNAKVLEPFVLSPARSNTLRKPILVITITDGTPQGEPHTTIFTTISHASSTLARTRYGPDALSLMFGQVGSDLKARQFLQELDENREVGGLIDVTSNYEMEAEQMTRSTGGGVVLTPEMWLVKLLLGAVDSSYDTSDERR</sequence>
<feature type="compositionally biased region" description="Low complexity" evidence="1">
    <location>
        <begin position="101"/>
        <end position="116"/>
    </location>
</feature>
<feature type="domain" description="VWFA" evidence="2">
    <location>
        <begin position="258"/>
        <end position="420"/>
    </location>
</feature>
<comment type="caution">
    <text evidence="3">The sequence shown here is derived from an EMBL/GenBank/DDBJ whole genome shotgun (WGS) entry which is preliminary data.</text>
</comment>
<evidence type="ECO:0000259" key="2">
    <source>
        <dbReference type="PROSITE" id="PS50234"/>
    </source>
</evidence>
<feature type="compositionally biased region" description="Low complexity" evidence="1">
    <location>
        <begin position="127"/>
        <end position="144"/>
    </location>
</feature>
<proteinExistence type="predicted"/>
<feature type="region of interest" description="Disordered" evidence="1">
    <location>
        <begin position="36"/>
        <end position="192"/>
    </location>
</feature>
<feature type="compositionally biased region" description="Low complexity" evidence="1">
    <location>
        <begin position="56"/>
        <end position="83"/>
    </location>
</feature>
<reference evidence="3 4" key="2">
    <citation type="journal article" date="2014" name="J. Gen. Appl. Microbiol.">
        <title>The early diverging ascomycetous budding yeast Saitoella complicata has three histone deacetylases belonging to the Clr6, Hos2, and Rpd3 lineages.</title>
        <authorList>
            <person name="Nishida H."/>
            <person name="Matsumoto T."/>
            <person name="Kondo S."/>
            <person name="Hamamoto M."/>
            <person name="Yoshikawa H."/>
        </authorList>
    </citation>
    <scope>NUCLEOTIDE SEQUENCE [LARGE SCALE GENOMIC DNA]</scope>
    <source>
        <strain evidence="3 4">NRRL Y-17804</strain>
    </source>
</reference>
<feature type="compositionally biased region" description="Low complexity" evidence="1">
    <location>
        <begin position="152"/>
        <end position="167"/>
    </location>
</feature>
<dbReference type="InterPro" id="IPR002035">
    <property type="entry name" value="VWF_A"/>
</dbReference>
<dbReference type="Proteomes" id="UP000033140">
    <property type="component" value="Unassembled WGS sequence"/>
</dbReference>